<dbReference type="Proteomes" id="UP000054383">
    <property type="component" value="Unassembled WGS sequence"/>
</dbReference>
<dbReference type="PANTHER" id="PTHR10887">
    <property type="entry name" value="DNA2/NAM7 HELICASE FAMILY"/>
    <property type="match status" value="1"/>
</dbReference>
<name>A0A0U1M6K3_TALIS</name>
<reference evidence="9 10" key="1">
    <citation type="submission" date="2015-04" db="EMBL/GenBank/DDBJ databases">
        <authorList>
            <person name="Syromyatnikov M.Y."/>
            <person name="Popov V.N."/>
        </authorList>
    </citation>
    <scope>NUCLEOTIDE SEQUENCE [LARGE SCALE GENOMIC DNA]</scope>
    <source>
        <strain evidence="9">WF-38-12</strain>
    </source>
</reference>
<dbReference type="InterPro" id="IPR045055">
    <property type="entry name" value="DNA2/NAM7-like"/>
</dbReference>
<dbReference type="OrthoDB" id="2423195at2759"/>
<evidence type="ECO:0000256" key="7">
    <source>
        <dbReference type="ARBA" id="ARBA00022859"/>
    </source>
</evidence>
<evidence type="ECO:0000313" key="10">
    <source>
        <dbReference type="Proteomes" id="UP000054383"/>
    </source>
</evidence>
<dbReference type="GO" id="GO:0031380">
    <property type="term" value="C:nuclear RNA-directed RNA polymerase complex"/>
    <property type="evidence" value="ECO:0007669"/>
    <property type="project" value="TreeGrafter"/>
</dbReference>
<gene>
    <name evidence="9" type="ORF">PISL3812_08205</name>
</gene>
<dbReference type="Gene3D" id="3.40.50.300">
    <property type="entry name" value="P-loop containing nucleotide triphosphate hydrolases"/>
    <property type="match status" value="2"/>
</dbReference>
<dbReference type="GO" id="GO:0002376">
    <property type="term" value="P:immune system process"/>
    <property type="evidence" value="ECO:0007669"/>
    <property type="project" value="UniProtKB-KW"/>
</dbReference>
<evidence type="ECO:0000256" key="4">
    <source>
        <dbReference type="ARBA" id="ARBA00022771"/>
    </source>
</evidence>
<dbReference type="Pfam" id="PF13086">
    <property type="entry name" value="AAA_11"/>
    <property type="match status" value="1"/>
</dbReference>
<dbReference type="PROSITE" id="PS51981">
    <property type="entry name" value="ZF_RZ"/>
    <property type="match status" value="1"/>
</dbReference>
<keyword evidence="3" id="KW-0479">Metal-binding</keyword>
<protein>
    <submittedName>
        <fullName evidence="9">Helicase required for RNAi-mediated heterochromatin assembly 1</fullName>
    </submittedName>
</protein>
<dbReference type="InterPro" id="IPR047187">
    <property type="entry name" value="SF1_C_Upf1"/>
</dbReference>
<keyword evidence="5 9" id="KW-0547">Nucleotide-binding</keyword>
<dbReference type="InterPro" id="IPR027417">
    <property type="entry name" value="P-loop_NTPase"/>
</dbReference>
<organism evidence="9 10">
    <name type="scientific">Talaromyces islandicus</name>
    <name type="common">Penicillium islandicum</name>
    <dbReference type="NCBI Taxonomy" id="28573"/>
    <lineage>
        <taxon>Eukaryota</taxon>
        <taxon>Fungi</taxon>
        <taxon>Dikarya</taxon>
        <taxon>Ascomycota</taxon>
        <taxon>Pezizomycotina</taxon>
        <taxon>Eurotiomycetes</taxon>
        <taxon>Eurotiomycetidae</taxon>
        <taxon>Eurotiales</taxon>
        <taxon>Trichocomaceae</taxon>
        <taxon>Talaromyces</taxon>
        <taxon>Talaromyces sect. Islandici</taxon>
    </lineage>
</organism>
<dbReference type="SMART" id="SM00382">
    <property type="entry name" value="AAA"/>
    <property type="match status" value="1"/>
</dbReference>
<dbReference type="PANTHER" id="PTHR10887:SF445">
    <property type="entry name" value="NFX1-TYPE ZINC FINGER-CONTAINING PROTEIN 1"/>
    <property type="match status" value="1"/>
</dbReference>
<accession>A0A0U1M6K3</accession>
<sequence length="1443" mass="162363">MRTDHFVAKVAQDDSEAAVGEAMGVEAEAGNSNFHATSSRNADVQISHSGFQTPVTQEVVQRPIVPEQPVDFPGELSRFGPRHDNDHAVISNIQILPTISEVFSDERPDFLPTRAHRHHQSGIRRLLDSQFRLLREDTCGLLRDSVRLILAYWRIFAHNPDWVLKRRILREKSPTPIRIFSNAKIQRLKSDEIKGIEIHVEFDQVDRLRCMSPSHRGQWWRDSGALKERGQIVALLDGEQEEKNVKLIFLLVTKRQIRESDGKNKRTTTDLARVSDVNSDADRSSVTLRLAKPGCQSDIVSLVSLTKTGSASSQSVILLEFPAVVHNSFEGILRCLQAIHRNPTNMPFSNWLSSPDEAREIPNNLTATGEIANDQVVVRPPKYLKEQMTLDLSFLPRPTTNSNTITSSLTMSLLEDPAVISQTLSQATTLDSGQATALVSALRKEVALIQGPPGTGKSYVGIQIARCLLENRELLHIGPIVCVGQLIELSAQIEDICDMLKSCNGQTVAKYLKRRFPIHSQFLVDNLQEQEYEKRMNDWISGDAPGDWHDNGIERTIAQLVEANVWTLKNAERVRLYELWKDNAYFELSCDLANLLQQHVSAKQQYTNIFAETDTELLNEAQVVGVTTTGLANNSDIIRGLKAKVLICEEAGEVLESHIITALLPSIEHLIMIGDQMQLRPRISNRRLSTECEKRGPTYNLDQSLFERLASIKFRAIAAKSKGGRLSSDLQFPISQLTHQRRMDPSISELIRETIYPNLLDHSITKCYPAVSGIKRRLYWLDHRNFEDAIDSGEPMQSKTNTREAHMVTALVKHLYRQGIYNSGQIAVLTPYVGQLKKLKSMLENEISLIIAQKDFESLEESEYTGLSTRIETGYRGQLSVCFLVDTHVKACAGSVEQYLGQTAKATIVAAPANVENHSKRARIHATNYVIQGLSVHLARNLASYAVSTADVQSSAKILVHLVQSRVDGHACIVVRAICHVRSPATLSLAVFDARKDSSLVDTSARESVGSYALTPSTVNEIDPDKDPLIFLSCGHFYTLTSLDGNMQMSSYYIMDESTGNVVRPKLTPWVITSHDSFKGCPECRAPLHNIDRYNRIVKRNLLNEATKRFVTQAHETHMRLLKTLENFEKSIDLGRENFLPALSKERNKARSFIDMENSLEDYQSRGMKLDTEINDFTKSVAAAEQPFGRVKELLASAMAEQNMKRKKCSSFRVDESFIQTGFQLYGQSMSLRLNWAVLWDFHLISNNNSIDPRISHALRQVISVRTNSLLKKCKSLLRSSQVAKFRVEEVRARVFHVQFSTLSLITRQEQKLPMNLVVEESTREASRKTLDESETLCTEYPGTLGFLTDEIEKTRQLLDGASLYSFVTTEETREVYKAMAEQFSGTGHWYYCENNHPFTIGECGMPMEQAQCPQCGAPVGGQDHELVEGVCRAQDMDDYFAQ</sequence>
<keyword evidence="5 9" id="KW-0378">Hydrolase</keyword>
<dbReference type="OMA" id="ASTAPMW"/>
<dbReference type="GO" id="GO:0008270">
    <property type="term" value="F:zinc ion binding"/>
    <property type="evidence" value="ECO:0007669"/>
    <property type="project" value="UniProtKB-KW"/>
</dbReference>
<dbReference type="CDD" id="cd17936">
    <property type="entry name" value="EEXXEc_NFX1"/>
    <property type="match status" value="1"/>
</dbReference>
<evidence type="ECO:0000256" key="2">
    <source>
        <dbReference type="ARBA" id="ARBA00022490"/>
    </source>
</evidence>
<dbReference type="InterPro" id="IPR003593">
    <property type="entry name" value="AAA+_ATPase"/>
</dbReference>
<dbReference type="InterPro" id="IPR046439">
    <property type="entry name" value="ZF_RZ_dom"/>
</dbReference>
<keyword evidence="7" id="KW-0391">Immunity</keyword>
<keyword evidence="4" id="KW-0863">Zinc-finger</keyword>
<keyword evidence="6" id="KW-0862">Zinc</keyword>
<evidence type="ECO:0000256" key="5">
    <source>
        <dbReference type="ARBA" id="ARBA00022806"/>
    </source>
</evidence>
<dbReference type="GO" id="GO:0004386">
    <property type="term" value="F:helicase activity"/>
    <property type="evidence" value="ECO:0007669"/>
    <property type="project" value="UniProtKB-KW"/>
</dbReference>
<dbReference type="InterPro" id="IPR041679">
    <property type="entry name" value="DNA2/NAM7-like_C"/>
</dbReference>
<keyword evidence="2" id="KW-0963">Cytoplasm</keyword>
<dbReference type="InterPro" id="IPR041677">
    <property type="entry name" value="DNA2/NAM7_AAA_11"/>
</dbReference>
<dbReference type="SUPFAM" id="SSF52540">
    <property type="entry name" value="P-loop containing nucleoside triphosphate hydrolases"/>
    <property type="match status" value="1"/>
</dbReference>
<evidence type="ECO:0000259" key="8">
    <source>
        <dbReference type="PROSITE" id="PS51981"/>
    </source>
</evidence>
<dbReference type="STRING" id="28573.A0A0U1M6K3"/>
<evidence type="ECO:0000313" key="9">
    <source>
        <dbReference type="EMBL" id="CRG91157.1"/>
    </source>
</evidence>
<dbReference type="Pfam" id="PF20173">
    <property type="entry name" value="ZnF_RZ-type"/>
    <property type="match status" value="1"/>
</dbReference>
<dbReference type="EMBL" id="CVMT01000009">
    <property type="protein sequence ID" value="CRG91157.1"/>
    <property type="molecule type" value="Genomic_DNA"/>
</dbReference>
<evidence type="ECO:0000256" key="6">
    <source>
        <dbReference type="ARBA" id="ARBA00022833"/>
    </source>
</evidence>
<dbReference type="GO" id="GO:0005737">
    <property type="term" value="C:cytoplasm"/>
    <property type="evidence" value="ECO:0007669"/>
    <property type="project" value="UniProtKB-SubCell"/>
</dbReference>
<dbReference type="Pfam" id="PF13087">
    <property type="entry name" value="AAA_12"/>
    <property type="match status" value="1"/>
</dbReference>
<comment type="subcellular location">
    <subcellularLocation>
        <location evidence="1">Cytoplasm</location>
    </subcellularLocation>
</comment>
<evidence type="ECO:0000256" key="3">
    <source>
        <dbReference type="ARBA" id="ARBA00022723"/>
    </source>
</evidence>
<feature type="domain" description="RZ-type" evidence="8">
    <location>
        <begin position="1368"/>
        <end position="1443"/>
    </location>
</feature>
<dbReference type="GO" id="GO:0031048">
    <property type="term" value="P:regulatory ncRNA-mediated heterochromatin formation"/>
    <property type="evidence" value="ECO:0007669"/>
    <property type="project" value="TreeGrafter"/>
</dbReference>
<evidence type="ECO:0000256" key="1">
    <source>
        <dbReference type="ARBA" id="ARBA00004496"/>
    </source>
</evidence>
<keyword evidence="5 9" id="KW-0347">Helicase</keyword>
<keyword evidence="10" id="KW-1185">Reference proteome</keyword>
<keyword evidence="5 9" id="KW-0067">ATP-binding</keyword>
<proteinExistence type="predicted"/>
<dbReference type="CDD" id="cd18808">
    <property type="entry name" value="SF1_C_Upf1"/>
    <property type="match status" value="1"/>
</dbReference>